<dbReference type="EMBL" id="FOCT01000016">
    <property type="protein sequence ID" value="SEO28434.1"/>
    <property type="molecule type" value="Genomic_DNA"/>
</dbReference>
<dbReference type="PANTHER" id="PTHR30462:SF0">
    <property type="entry name" value="INTERMEMBRANE TRANSPORT PROTEIN YEBT"/>
    <property type="match status" value="1"/>
</dbReference>
<keyword evidence="4 8" id="KW-0812">Transmembrane</keyword>
<evidence type="ECO:0000259" key="9">
    <source>
        <dbReference type="Pfam" id="PF02470"/>
    </source>
</evidence>
<proteinExistence type="predicted"/>
<dbReference type="AlphaFoldDB" id="A0A1H8NFQ2"/>
<keyword evidence="3" id="KW-0997">Cell inner membrane</keyword>
<dbReference type="InterPro" id="IPR051800">
    <property type="entry name" value="PqiA-PqiB_transport"/>
</dbReference>
<keyword evidence="2" id="KW-1003">Cell membrane</keyword>
<evidence type="ECO:0000256" key="1">
    <source>
        <dbReference type="ARBA" id="ARBA00004533"/>
    </source>
</evidence>
<feature type="domain" description="Mce/MlaD" evidence="9">
    <location>
        <begin position="305"/>
        <end position="403"/>
    </location>
</feature>
<keyword evidence="5 8" id="KW-1133">Transmembrane helix</keyword>
<evidence type="ECO:0000256" key="4">
    <source>
        <dbReference type="ARBA" id="ARBA00022692"/>
    </source>
</evidence>
<evidence type="ECO:0000256" key="2">
    <source>
        <dbReference type="ARBA" id="ARBA00022475"/>
    </source>
</evidence>
<protein>
    <submittedName>
        <fullName evidence="10">Paraquat-inducible protein B</fullName>
    </submittedName>
</protein>
<evidence type="ECO:0000256" key="6">
    <source>
        <dbReference type="ARBA" id="ARBA00023136"/>
    </source>
</evidence>
<dbReference type="GO" id="GO:0005886">
    <property type="term" value="C:plasma membrane"/>
    <property type="evidence" value="ECO:0007669"/>
    <property type="project" value="UniProtKB-SubCell"/>
</dbReference>
<name>A0A1H8NFQ2_9PROT</name>
<evidence type="ECO:0000256" key="7">
    <source>
        <dbReference type="SAM" id="MobiDB-lite"/>
    </source>
</evidence>
<feature type="domain" description="Mce/MlaD" evidence="9">
    <location>
        <begin position="58"/>
        <end position="147"/>
    </location>
</feature>
<sequence>MIPEDHMNQDEANDPAQGVPLPKKVGQRNWLSSLIWLVPILAAVIGISLLAQAWIQRGPAITITFLSGEGLEAGKTKVKYKEVEIGTVQSIALSEDRTHVSVTVRLKKEAQSFTAADSRFWVVRPRISGLQVSGLATLVSGTYIGADEGISAEQANKFMGLETPPIVTRGASGKQYFLHAADIGSVDIGSPVYFHGIKVGQVTAYDLDENGKGIIMRIFINSPYDRFVGINTRFWHASGFDVQLNADGLKIRSQSMDTVLFGGLSFQSPDDNPGTLAKEDTAFILAENQTEALKEPDGEAQIILLNFKQSLRGLRPGAEVSFRGLVLGQVKSIGIDYDPKLREFTMPVLVQVYPERLGRRYAQFRKEPTYTAQQRLQFMIDRGLRAQLRSADLLTGQLYVAFDFFPGVVTKKGDVSKRKADVTASQALLAIPTIPNTAEETQTQISEIARKLNKVPFDQIGSELQESLKSLQRTLNSAGQLTEKLNNNVAPEIAMAMKDVHETLNAAGQTLSEEAPLQQDLRQTLQELSRAAISLRVVTDYLERHPESIIRGKREDKQ</sequence>
<feature type="domain" description="Mce/MlaD" evidence="9">
    <location>
        <begin position="173"/>
        <end position="233"/>
    </location>
</feature>
<feature type="transmembrane region" description="Helical" evidence="8">
    <location>
        <begin position="34"/>
        <end position="55"/>
    </location>
</feature>
<keyword evidence="6 8" id="KW-0472">Membrane</keyword>
<comment type="subcellular location">
    <subcellularLocation>
        <location evidence="1">Cell inner membrane</location>
    </subcellularLocation>
</comment>
<dbReference type="PANTHER" id="PTHR30462">
    <property type="entry name" value="INTERMEMBRANE TRANSPORT PROTEIN PQIB-RELATED"/>
    <property type="match status" value="1"/>
</dbReference>
<evidence type="ECO:0000256" key="5">
    <source>
        <dbReference type="ARBA" id="ARBA00022989"/>
    </source>
</evidence>
<dbReference type="Proteomes" id="UP000183898">
    <property type="component" value="Unassembled WGS sequence"/>
</dbReference>
<evidence type="ECO:0000313" key="11">
    <source>
        <dbReference type="Proteomes" id="UP000183898"/>
    </source>
</evidence>
<accession>A0A1H8NFQ2</accession>
<reference evidence="10 11" key="1">
    <citation type="submission" date="2016-10" db="EMBL/GenBank/DDBJ databases">
        <authorList>
            <person name="de Groot N.N."/>
        </authorList>
    </citation>
    <scope>NUCLEOTIDE SEQUENCE [LARGE SCALE GENOMIC DNA]</scope>
    <source>
        <strain evidence="10 11">Nl18</strain>
    </source>
</reference>
<feature type="region of interest" description="Disordered" evidence="7">
    <location>
        <begin position="1"/>
        <end position="20"/>
    </location>
</feature>
<dbReference type="InterPro" id="IPR003399">
    <property type="entry name" value="Mce/MlaD"/>
</dbReference>
<dbReference type="Pfam" id="PF02470">
    <property type="entry name" value="MlaD"/>
    <property type="match status" value="3"/>
</dbReference>
<evidence type="ECO:0000313" key="10">
    <source>
        <dbReference type="EMBL" id="SEO28434.1"/>
    </source>
</evidence>
<gene>
    <name evidence="10" type="ORF">SAMN05216404_11630</name>
</gene>
<organism evidence="10 11">
    <name type="scientific">Nitrosospira multiformis</name>
    <dbReference type="NCBI Taxonomy" id="1231"/>
    <lineage>
        <taxon>Bacteria</taxon>
        <taxon>Pseudomonadati</taxon>
        <taxon>Pseudomonadota</taxon>
        <taxon>Betaproteobacteria</taxon>
        <taxon>Nitrosomonadales</taxon>
        <taxon>Nitrosomonadaceae</taxon>
        <taxon>Nitrosospira</taxon>
    </lineage>
</organism>
<evidence type="ECO:0000256" key="8">
    <source>
        <dbReference type="SAM" id="Phobius"/>
    </source>
</evidence>
<evidence type="ECO:0000256" key="3">
    <source>
        <dbReference type="ARBA" id="ARBA00022519"/>
    </source>
</evidence>